<keyword evidence="1" id="KW-1133">Transmembrane helix</keyword>
<evidence type="ECO:0000313" key="3">
    <source>
        <dbReference type="EMBL" id="GMH66095.1"/>
    </source>
</evidence>
<dbReference type="OrthoDB" id="199347at2759"/>
<keyword evidence="1" id="KW-0472">Membrane</keyword>
<evidence type="ECO:0000256" key="1">
    <source>
        <dbReference type="SAM" id="Phobius"/>
    </source>
</evidence>
<dbReference type="EMBL" id="BRXW01000557">
    <property type="protein sequence ID" value="GMH66095.1"/>
    <property type="molecule type" value="Genomic_DNA"/>
</dbReference>
<evidence type="ECO:0000313" key="4">
    <source>
        <dbReference type="Proteomes" id="UP001165122"/>
    </source>
</evidence>
<proteinExistence type="predicted"/>
<feature type="transmembrane region" description="Helical" evidence="1">
    <location>
        <begin position="129"/>
        <end position="151"/>
    </location>
</feature>
<protein>
    <submittedName>
        <fullName evidence="3">Uncharacterized protein</fullName>
    </submittedName>
</protein>
<feature type="chain" id="PRO_5040974255" evidence="2">
    <location>
        <begin position="18"/>
        <end position="211"/>
    </location>
</feature>
<dbReference type="Proteomes" id="UP001165122">
    <property type="component" value="Unassembled WGS sequence"/>
</dbReference>
<keyword evidence="1" id="KW-0812">Transmembrane</keyword>
<accession>A0A9W7E5P6</accession>
<dbReference type="AlphaFoldDB" id="A0A9W7E5P6"/>
<organism evidence="3 4">
    <name type="scientific">Triparma laevis f. longispina</name>
    <dbReference type="NCBI Taxonomy" id="1714387"/>
    <lineage>
        <taxon>Eukaryota</taxon>
        <taxon>Sar</taxon>
        <taxon>Stramenopiles</taxon>
        <taxon>Ochrophyta</taxon>
        <taxon>Bolidophyceae</taxon>
        <taxon>Parmales</taxon>
        <taxon>Triparmaceae</taxon>
        <taxon>Triparma</taxon>
    </lineage>
</organism>
<evidence type="ECO:0000256" key="2">
    <source>
        <dbReference type="SAM" id="SignalP"/>
    </source>
</evidence>
<feature type="signal peptide" evidence="2">
    <location>
        <begin position="1"/>
        <end position="17"/>
    </location>
</feature>
<keyword evidence="2" id="KW-0732">Signal</keyword>
<gene>
    <name evidence="3" type="ORF">TrLO_g12455</name>
</gene>
<sequence length="211" mass="23158">MSEAVMLLCGLLLTVSADVLFSNPCVMGKSATRGAHEADWARGTGSCTNLESTDLLLWCFMLALEEAAMGSAAENCNIVSFLNDGDLRMYVMRNWVRYQSAQSCMTWTTMFVLPSAIILRLTLHAPNNLVYAAVAFLFVTTFIFFMGNWGFPFRSAIKIALPHLRELPFACGKDKWNDANNIFIGMAPHKSKPARLLAMEGGTFGAAKVAP</sequence>
<comment type="caution">
    <text evidence="3">The sequence shown here is derived from an EMBL/GenBank/DDBJ whole genome shotgun (WGS) entry which is preliminary data.</text>
</comment>
<keyword evidence="4" id="KW-1185">Reference proteome</keyword>
<name>A0A9W7E5P6_9STRA</name>
<feature type="transmembrane region" description="Helical" evidence="1">
    <location>
        <begin position="104"/>
        <end position="123"/>
    </location>
</feature>
<reference evidence="4" key="1">
    <citation type="journal article" date="2023" name="Commun. Biol.">
        <title>Genome analysis of Parmales, the sister group of diatoms, reveals the evolutionary specialization of diatoms from phago-mixotrophs to photoautotrophs.</title>
        <authorList>
            <person name="Ban H."/>
            <person name="Sato S."/>
            <person name="Yoshikawa S."/>
            <person name="Yamada K."/>
            <person name="Nakamura Y."/>
            <person name="Ichinomiya M."/>
            <person name="Sato N."/>
            <person name="Blanc-Mathieu R."/>
            <person name="Endo H."/>
            <person name="Kuwata A."/>
            <person name="Ogata H."/>
        </authorList>
    </citation>
    <scope>NUCLEOTIDE SEQUENCE [LARGE SCALE GENOMIC DNA]</scope>
    <source>
        <strain evidence="4">NIES 3700</strain>
    </source>
</reference>